<dbReference type="AlphaFoldDB" id="A0A1H1ABD7"/>
<feature type="region of interest" description="Disordered" evidence="1">
    <location>
        <begin position="313"/>
        <end position="338"/>
    </location>
</feature>
<gene>
    <name evidence="3" type="ORF">SAMN04488565_2482</name>
</gene>
<dbReference type="STRING" id="1079994.SAMN04488565_2482"/>
<sequence length="1128" mass="118653">MTMVNRPRGGRFRGRASRPRTLRRRVAAALTGFVVGALALSGSIALTPTPAHALSRGEEMTFPGGLTISNFVLPTGERAYCIEVGQHEPSGHLASIGRMAYLPGISGRFPSWEDPHGMRQMNYLIDRHGQSGDAWTAAAVQVTIWRMRENFHSGNAALDRKIGVLMSSARGRALIAESDRLYADAKTNAQPPVAPRAVTGALRVTPDASGGAGRYRVAYPKGATSLSVDGGVFVRNGAAAISVSSTEASARYVQAHPGSPRITVTGTWAASGARGWESALTVHNTVAPTGERGQRIAVAVGSSQIADLTGRFSAATHDVPPPPAPPAASSQAQPDATVGGTMSDRLIIAEAPGTALEMWPDATADFTAYLEPTPGAPKYDEHWNPVLGDPYEVQLEDPETGALVWDEWWTDAAGAPLLDENGDRIPVVDDQGALTSGRAADGTPYPVLERAADGAPKLDATGRPRALSAREAVMEERRDPQTWTETELDAMTEEERCVAQPVHRTGGIPVPGPGEYVSPDTRVRSGGTIHWVERVESEGASVHAGTCGLANETTRIDQPAVVTRAPSEAALGDELFDVATVSGKLADDAVYSLRFEAYRAPDAAPGDAAGAVAAEPTCTAENIVFRFAAQPVAGPGEIRSPGFNARPEHGTTIWWVETLYLETPEGPRVLHRGECGLAHETTTVGRPSVETIATETAPVGGEISDTAELSGVLAENAGARWEMTFAGYRATTATDASAAGEAGGAPEATDGPPQPVCAQENRVFETEPVAVTGPGRVSSPVVVAEPGWAGALWWVETLWLIQGDSRVALHTGACGVATETTTITTPQVTTEAAGFVAVGDRIADSATITGALAERAGAEHRIVFRGYRGDPSATGTSAAQCADRNLLFELDPVPVNAPGTVRSPQVTALPEYGGTIWWVETLSQWEGDVERVLHRGECGVPGETTTVQTPDVRTESAGSVEVGQPMFDTAFVAGTVTERDDVEFRLRFAAYARSASGELVCTPETEILELGDAAGVVVDEAGEYRSRPVETLPRHAGLGGFVETLVMIESGAEHVVARGDCGAPGESFEIRRTGAPALARTGGDPTLAWLVGGSALLLVGAAAATWGIRRRRAAPRVFRECRDLATRE</sequence>
<reference evidence="3 4" key="1">
    <citation type="submission" date="2016-10" db="EMBL/GenBank/DDBJ databases">
        <authorList>
            <person name="de Groot N.N."/>
        </authorList>
    </citation>
    <scope>NUCLEOTIDE SEQUENCE [LARGE SCALE GENOMIC DNA]</scope>
    <source>
        <strain evidence="3 4">DSM 22788</strain>
    </source>
</reference>
<feature type="region of interest" description="Disordered" evidence="1">
    <location>
        <begin position="503"/>
        <end position="522"/>
    </location>
</feature>
<dbReference type="Proteomes" id="UP000182690">
    <property type="component" value="Unassembled WGS sequence"/>
</dbReference>
<dbReference type="EMBL" id="FNKB01000001">
    <property type="protein sequence ID" value="SDQ36949.1"/>
    <property type="molecule type" value="Genomic_DNA"/>
</dbReference>
<accession>A0A1H1ABD7</accession>
<evidence type="ECO:0000256" key="2">
    <source>
        <dbReference type="SAM" id="Phobius"/>
    </source>
</evidence>
<dbReference type="RefSeq" id="WP_010156778.1">
    <property type="nucleotide sequence ID" value="NZ_FNKB01000001.1"/>
</dbReference>
<evidence type="ECO:0000313" key="4">
    <source>
        <dbReference type="Proteomes" id="UP000182690"/>
    </source>
</evidence>
<organism evidence="3 4">
    <name type="scientific">Leucobacter chromiiresistens</name>
    <dbReference type="NCBI Taxonomy" id="1079994"/>
    <lineage>
        <taxon>Bacteria</taxon>
        <taxon>Bacillati</taxon>
        <taxon>Actinomycetota</taxon>
        <taxon>Actinomycetes</taxon>
        <taxon>Micrococcales</taxon>
        <taxon>Microbacteriaceae</taxon>
        <taxon>Leucobacter</taxon>
    </lineage>
</organism>
<keyword evidence="2" id="KW-0812">Transmembrane</keyword>
<keyword evidence="2" id="KW-1133">Transmembrane helix</keyword>
<proteinExistence type="predicted"/>
<name>A0A1H1ABD7_9MICO</name>
<evidence type="ECO:0000313" key="3">
    <source>
        <dbReference type="EMBL" id="SDQ36949.1"/>
    </source>
</evidence>
<evidence type="ECO:0000256" key="1">
    <source>
        <dbReference type="SAM" id="MobiDB-lite"/>
    </source>
</evidence>
<feature type="transmembrane region" description="Helical" evidence="2">
    <location>
        <begin position="1087"/>
        <end position="1108"/>
    </location>
</feature>
<keyword evidence="2" id="KW-0472">Membrane</keyword>
<protein>
    <submittedName>
        <fullName evidence="3">Uncharacterized protein</fullName>
    </submittedName>
</protein>